<dbReference type="GO" id="GO:0006629">
    <property type="term" value="P:lipid metabolic process"/>
    <property type="evidence" value="ECO:0007669"/>
    <property type="project" value="UniProtKB-KW"/>
</dbReference>
<evidence type="ECO:0000313" key="11">
    <source>
        <dbReference type="EMBL" id="NBN87707.1"/>
    </source>
</evidence>
<accession>A0A845S9U3</accession>
<evidence type="ECO:0000256" key="2">
    <source>
        <dbReference type="ARBA" id="ARBA00022516"/>
    </source>
</evidence>
<evidence type="ECO:0000256" key="1">
    <source>
        <dbReference type="ARBA" id="ARBA00005189"/>
    </source>
</evidence>
<comment type="similarity">
    <text evidence="6">Belongs to the acetyltransferase family. OlsB subfamily.</text>
</comment>
<dbReference type="InterPro" id="IPR052351">
    <property type="entry name" value="Ornithine_N-alpha-AT"/>
</dbReference>
<comment type="catalytic activity">
    <reaction evidence="10">
        <text>a (3R)-hydroxyacyl-[ACP] + L-ornithine = a lyso-ornithine lipid + holo-[ACP] + H(+)</text>
        <dbReference type="Rhea" id="RHEA:20633"/>
        <dbReference type="Rhea" id="RHEA-COMP:9685"/>
        <dbReference type="Rhea" id="RHEA-COMP:9945"/>
        <dbReference type="ChEBI" id="CHEBI:15378"/>
        <dbReference type="ChEBI" id="CHEBI:46911"/>
        <dbReference type="ChEBI" id="CHEBI:64479"/>
        <dbReference type="ChEBI" id="CHEBI:78827"/>
        <dbReference type="ChEBI" id="CHEBI:138482"/>
        <dbReference type="EC" id="2.3.2.30"/>
    </reaction>
    <physiologicalReaction direction="left-to-right" evidence="10">
        <dbReference type="Rhea" id="RHEA:20634"/>
    </physiologicalReaction>
</comment>
<dbReference type="EMBL" id="RGET01000009">
    <property type="protein sequence ID" value="NBN87707.1"/>
    <property type="molecule type" value="Genomic_DNA"/>
</dbReference>
<reference evidence="13 14" key="1">
    <citation type="submission" date="2018-10" db="EMBL/GenBank/DDBJ databases">
        <title>Iterative Subtractive Binning of Freshwater Chronoseries Metagenomes Recovers Nearly Complete Genomes from over Four Hundred Novel Species.</title>
        <authorList>
            <person name="Rodriguez-R L.M."/>
            <person name="Tsementzi D."/>
            <person name="Luo C."/>
            <person name="Konstantinidis K.T."/>
        </authorList>
    </citation>
    <scope>NUCLEOTIDE SEQUENCE [LARGE SCALE GENOMIC DNA]</scope>
    <source>
        <strain evidence="13">WB7_2B_003</strain>
        <strain evidence="11">WB7_6_001</strain>
        <strain evidence="12">WB8_2A_004</strain>
    </source>
</reference>
<evidence type="ECO:0000256" key="8">
    <source>
        <dbReference type="ARBA" id="ARBA00039866"/>
    </source>
</evidence>
<evidence type="ECO:0000313" key="14">
    <source>
        <dbReference type="Proteomes" id="UP000572953"/>
    </source>
</evidence>
<evidence type="ECO:0000256" key="4">
    <source>
        <dbReference type="ARBA" id="ARBA00023098"/>
    </source>
</evidence>
<proteinExistence type="inferred from homology"/>
<dbReference type="Proteomes" id="UP000713222">
    <property type="component" value="Unassembled WGS sequence"/>
</dbReference>
<keyword evidence="3 13" id="KW-0808">Transferase</keyword>
<dbReference type="Pfam" id="PF13444">
    <property type="entry name" value="Acetyltransf_5"/>
    <property type="match status" value="1"/>
</dbReference>
<organism evidence="13 14">
    <name type="scientific">Candidatus Fonsibacter lacus</name>
    <dbReference type="NCBI Taxonomy" id="2576439"/>
    <lineage>
        <taxon>Bacteria</taxon>
        <taxon>Pseudomonadati</taxon>
        <taxon>Pseudomonadota</taxon>
        <taxon>Alphaproteobacteria</taxon>
        <taxon>Candidatus Pelagibacterales</taxon>
        <taxon>Candidatus Pelagibacterales incertae sedis</taxon>
        <taxon>Candidatus Fonsibacter</taxon>
    </lineage>
</organism>
<dbReference type="EMBL" id="RGGN01000002">
    <property type="protein sequence ID" value="NCU62501.1"/>
    <property type="molecule type" value="Genomic_DNA"/>
</dbReference>
<evidence type="ECO:0000256" key="3">
    <source>
        <dbReference type="ARBA" id="ARBA00022679"/>
    </source>
</evidence>
<evidence type="ECO:0000313" key="13">
    <source>
        <dbReference type="EMBL" id="NCU62501.1"/>
    </source>
</evidence>
<evidence type="ECO:0000256" key="7">
    <source>
        <dbReference type="ARBA" id="ARBA00039058"/>
    </source>
</evidence>
<dbReference type="GO" id="GO:0043810">
    <property type="term" value="F:ornithine-acyl [acyl carrier protein] N-acyltransferase activity"/>
    <property type="evidence" value="ECO:0007669"/>
    <property type="project" value="UniProtKB-EC"/>
</dbReference>
<dbReference type="PANTHER" id="PTHR37323">
    <property type="entry name" value="GCN5-RELATED N-ACETYLTRANSFERASE"/>
    <property type="match status" value="1"/>
</dbReference>
<keyword evidence="4" id="KW-0443">Lipid metabolism</keyword>
<dbReference type="Proteomes" id="UP000572953">
    <property type="component" value="Unassembled WGS sequence"/>
</dbReference>
<gene>
    <name evidence="11" type="ORF">EBV32_01255</name>
    <name evidence="13" type="ORF">EBV78_00155</name>
    <name evidence="12" type="ORF">EBX74_00310</name>
</gene>
<keyword evidence="2" id="KW-0444">Lipid biosynthesis</keyword>
<keyword evidence="5" id="KW-0012">Acyltransferase</keyword>
<dbReference type="EC" id="2.3.2.30" evidence="7"/>
<dbReference type="EMBL" id="RGOB01000003">
    <property type="protein sequence ID" value="NCU52746.1"/>
    <property type="molecule type" value="Genomic_DNA"/>
</dbReference>
<evidence type="ECO:0000256" key="6">
    <source>
        <dbReference type="ARBA" id="ARBA00038095"/>
    </source>
</evidence>
<dbReference type="Gene3D" id="3.40.630.30">
    <property type="match status" value="1"/>
</dbReference>
<name>A0A845S9U3_9PROT</name>
<comment type="caution">
    <text evidence="13">The sequence shown here is derived from an EMBL/GenBank/DDBJ whole genome shotgun (WGS) entry which is preliminary data.</text>
</comment>
<evidence type="ECO:0000256" key="5">
    <source>
        <dbReference type="ARBA" id="ARBA00023315"/>
    </source>
</evidence>
<dbReference type="Proteomes" id="UP000747791">
    <property type="component" value="Unassembled WGS sequence"/>
</dbReference>
<comment type="pathway">
    <text evidence="1">Lipid metabolism.</text>
</comment>
<sequence>MVIIDNLKTKYLPKNFFVSTSNFFQPVFNCYLANSKSEIRKAQRLRYKIFFNERNGQKIFNLSSFKRDADKFDKYSDHIIVTFKASKFSKTKIVGTYRLLQQKVALQQCGFYSSEEFNLNTLYKSQDRPQNGLELSRSCVSQQFRKKNVLHLMWSKINEYVQHNKNDVLFGMASFLEENPDVIKEELSYLYQKFLMPENIRVDAIFSKKTEMNLVPTESISDLSIIKKLPPLIKAYLRLGAKIGDGAVVDKLFKTTDVFIYLPFKAIKPEYLKKFSL</sequence>
<dbReference type="SUPFAM" id="SSF55729">
    <property type="entry name" value="Acyl-CoA N-acyltransferases (Nat)"/>
    <property type="match status" value="1"/>
</dbReference>
<dbReference type="AlphaFoldDB" id="A0A845S9U3"/>
<evidence type="ECO:0000313" key="12">
    <source>
        <dbReference type="EMBL" id="NCU52746.1"/>
    </source>
</evidence>
<dbReference type="PANTHER" id="PTHR37323:SF1">
    <property type="entry name" value="L-ORNITHINE N(ALPHA)-ACYLTRANSFERASE"/>
    <property type="match status" value="1"/>
</dbReference>
<evidence type="ECO:0000256" key="10">
    <source>
        <dbReference type="ARBA" id="ARBA00047785"/>
    </source>
</evidence>
<comment type="function">
    <text evidence="9">Catalyzes the first step in the biosynthesis of ornithine lipids, which are phosphorus-free membrane lipids. Catalyzes the 3-hydroxyacyl-acyl carrier protein-dependent acylation of ornithine to form lyso-ornithine lipid (LOL).</text>
</comment>
<evidence type="ECO:0000256" key="9">
    <source>
        <dbReference type="ARBA" id="ARBA00045724"/>
    </source>
</evidence>
<dbReference type="InterPro" id="IPR016181">
    <property type="entry name" value="Acyl_CoA_acyltransferase"/>
</dbReference>
<protein>
    <recommendedName>
        <fullName evidence="8">L-ornithine N(alpha)-acyltransferase</fullName>
        <ecNumber evidence="7">2.3.2.30</ecNumber>
    </recommendedName>
</protein>